<organism evidence="2 3">
    <name type="scientific">Araneus ventricosus</name>
    <name type="common">Orbweaver spider</name>
    <name type="synonym">Epeira ventricosa</name>
    <dbReference type="NCBI Taxonomy" id="182803"/>
    <lineage>
        <taxon>Eukaryota</taxon>
        <taxon>Metazoa</taxon>
        <taxon>Ecdysozoa</taxon>
        <taxon>Arthropoda</taxon>
        <taxon>Chelicerata</taxon>
        <taxon>Arachnida</taxon>
        <taxon>Araneae</taxon>
        <taxon>Araneomorphae</taxon>
        <taxon>Entelegynae</taxon>
        <taxon>Araneoidea</taxon>
        <taxon>Araneidae</taxon>
        <taxon>Araneus</taxon>
    </lineage>
</organism>
<dbReference type="Gene3D" id="1.10.4020.10">
    <property type="entry name" value="DNA breaking-rejoining enzymes"/>
    <property type="match status" value="1"/>
</dbReference>
<dbReference type="InterPro" id="IPR038269">
    <property type="entry name" value="SCAN_sf"/>
</dbReference>
<accession>A0A4Y2PNS5</accession>
<dbReference type="PANTHER" id="PTHR46888">
    <property type="entry name" value="ZINC KNUCKLE DOMAINCONTAINING PROTEIN-RELATED"/>
    <property type="match status" value="1"/>
</dbReference>
<gene>
    <name evidence="2" type="ORF">AVEN_272964_1</name>
</gene>
<dbReference type="EMBL" id="BGPR01011561">
    <property type="protein sequence ID" value="GBN51897.1"/>
    <property type="molecule type" value="Genomic_DNA"/>
</dbReference>
<feature type="region of interest" description="Disordered" evidence="1">
    <location>
        <begin position="928"/>
        <end position="974"/>
    </location>
</feature>
<dbReference type="AlphaFoldDB" id="A0A4Y2PNS5"/>
<keyword evidence="3" id="KW-1185">Reference proteome</keyword>
<proteinExistence type="predicted"/>
<name>A0A4Y2PNS5_ARAVE</name>
<sequence>MTAELTRAKKEDLEVLAEELGVEVPEGISRVPLQKLLLEHDPEFVNARIRFIVDERIEMEKEQSRREFELEKLRITTSQSSGSVKTKIELRHLINKFEERDNDISLYLQLFERPAKWAQIDKKDWVCHLLGLLPYDITQLIAREPTDKTEDYEHVKSLLLKKFKLSPEKFRQKFVKHQRRIESNWTDFAYELENYFREWITGLGVHTFEQLIGLMVTDQIKRRVPADIQDHFIDEWPNIISANELCKKLDAYEEVRGKSVLRKKDQYGKRTEAGLRTKSTSEMKAEYGDKWRSQGLSQGIHRRMDRAEDVLERRRKPQCYECGSFQHLRPQCPKLKKKTEPLARVNHVGGAKEDEFLLPFTSTGLVNGIKMPILRDTGASIDIICRKYITPEMLTGEHVWVQQPLDVAPICLPLAEIELSCDKGQIITKAAGVREELDQGRYLLGNRTACLFEDKSNMVCHLNAVQTRRQRQLKEQSKTPEPEAQLEIFHDEKSDEDFLLESRALFPPPAIVEDAALSLINIDSVTFGSSQRSCPDLQPLFAKAREAPSNSKENFVLEKDLLFKKSCDKVGQERLLLVVPAEFRENIKTMIHEGTSAHLGITETKYKEIKSEKDFYLRAPIEDLREFVEEMKLQVDSKLPRNVLQELILKEDKVYAFERIPVIIDDRQEMERGKREWEESMEKLKFEREIGSKQLSLVITAESDVRKIRVQLQEQLSKQQNKVYEVKQLQTDQQTANEEIESKDPDHVQFPSENMLRVSLEHEDRVPDFLQSQIEADDSVAMNLDSIHSISTSSSGREIVQETAVGKVELSSERDKLSSVRALEVNKPASCKVGNVGASSNVLKSGLLTRVELDSVANSKNDLVVSCELSKGGLWMFDLCRFCDFKMLRFRLVVEKHQSRGFSPTWNNMEISVVGLLRKKVPREGEELWHRHSARDEISPTHPKTGDRKKGVEKRGKEFNDQGRWPDETEGGGR</sequence>
<comment type="caution">
    <text evidence="2">The sequence shown here is derived from an EMBL/GenBank/DDBJ whole genome shotgun (WGS) entry which is preliminary data.</text>
</comment>
<reference evidence="2 3" key="1">
    <citation type="journal article" date="2019" name="Sci. Rep.">
        <title>Orb-weaving spider Araneus ventricosus genome elucidates the spidroin gene catalogue.</title>
        <authorList>
            <person name="Kono N."/>
            <person name="Nakamura H."/>
            <person name="Ohtoshi R."/>
            <person name="Moran D.A.P."/>
            <person name="Shinohara A."/>
            <person name="Yoshida Y."/>
            <person name="Fujiwara M."/>
            <person name="Mori M."/>
            <person name="Tomita M."/>
            <person name="Arakawa K."/>
        </authorList>
    </citation>
    <scope>NUCLEOTIDE SEQUENCE [LARGE SCALE GENOMIC DNA]</scope>
</reference>
<dbReference type="SUPFAM" id="SSF47353">
    <property type="entry name" value="Retrovirus capsid dimerization domain-like"/>
    <property type="match status" value="1"/>
</dbReference>
<evidence type="ECO:0000256" key="1">
    <source>
        <dbReference type="SAM" id="MobiDB-lite"/>
    </source>
</evidence>
<dbReference type="PANTHER" id="PTHR46888:SF1">
    <property type="entry name" value="RIBONUCLEASE H"/>
    <property type="match status" value="1"/>
</dbReference>
<dbReference type="Gene3D" id="1.10.340.70">
    <property type="match status" value="1"/>
</dbReference>
<evidence type="ECO:0000313" key="3">
    <source>
        <dbReference type="Proteomes" id="UP000499080"/>
    </source>
</evidence>
<protein>
    <submittedName>
        <fullName evidence="2">Uncharacterized protein</fullName>
    </submittedName>
</protein>
<dbReference type="OrthoDB" id="6509498at2759"/>
<evidence type="ECO:0000313" key="2">
    <source>
        <dbReference type="EMBL" id="GBN51897.1"/>
    </source>
</evidence>
<dbReference type="Proteomes" id="UP000499080">
    <property type="component" value="Unassembled WGS sequence"/>
</dbReference>